<feature type="region of interest" description="Disordered" evidence="1">
    <location>
        <begin position="1"/>
        <end position="43"/>
    </location>
</feature>
<reference evidence="2 3" key="1">
    <citation type="submission" date="2021-06" db="EMBL/GenBank/DDBJ databases">
        <authorList>
            <person name="Palmer J.M."/>
        </authorList>
    </citation>
    <scope>NUCLEOTIDE SEQUENCE [LARGE SCALE GENOMIC DNA]</scope>
    <source>
        <strain evidence="2 3">XC_2019</strain>
        <tissue evidence="2">Muscle</tissue>
    </source>
</reference>
<comment type="caution">
    <text evidence="2">The sequence shown here is derived from an EMBL/GenBank/DDBJ whole genome shotgun (WGS) entry which is preliminary data.</text>
</comment>
<dbReference type="EMBL" id="JAHRIN010042041">
    <property type="protein sequence ID" value="MEQ2205307.1"/>
    <property type="molecule type" value="Genomic_DNA"/>
</dbReference>
<proteinExistence type="predicted"/>
<evidence type="ECO:0000313" key="3">
    <source>
        <dbReference type="Proteomes" id="UP001434883"/>
    </source>
</evidence>
<accession>A0ABV0RAX8</accession>
<name>A0ABV0RAX8_9TELE</name>
<dbReference type="Proteomes" id="UP001434883">
    <property type="component" value="Unassembled WGS sequence"/>
</dbReference>
<evidence type="ECO:0000256" key="1">
    <source>
        <dbReference type="SAM" id="MobiDB-lite"/>
    </source>
</evidence>
<evidence type="ECO:0000313" key="2">
    <source>
        <dbReference type="EMBL" id="MEQ2205307.1"/>
    </source>
</evidence>
<sequence length="74" mass="7909">MSLTSPLLGSNAIMEKSPRGSPGLGWNGRVGRQSQLFPSSSNAEEDGIFVNSASSKLLERAHDILMSVSFQCLL</sequence>
<feature type="compositionally biased region" description="Polar residues" evidence="1">
    <location>
        <begin position="32"/>
        <end position="42"/>
    </location>
</feature>
<gene>
    <name evidence="2" type="ORF">XENOCAPTIV_014922</name>
</gene>
<protein>
    <submittedName>
        <fullName evidence="2">Uncharacterized protein</fullName>
    </submittedName>
</protein>
<organism evidence="2 3">
    <name type="scientific">Xenoophorus captivus</name>
    <dbReference type="NCBI Taxonomy" id="1517983"/>
    <lineage>
        <taxon>Eukaryota</taxon>
        <taxon>Metazoa</taxon>
        <taxon>Chordata</taxon>
        <taxon>Craniata</taxon>
        <taxon>Vertebrata</taxon>
        <taxon>Euteleostomi</taxon>
        <taxon>Actinopterygii</taxon>
        <taxon>Neopterygii</taxon>
        <taxon>Teleostei</taxon>
        <taxon>Neoteleostei</taxon>
        <taxon>Acanthomorphata</taxon>
        <taxon>Ovalentaria</taxon>
        <taxon>Atherinomorphae</taxon>
        <taxon>Cyprinodontiformes</taxon>
        <taxon>Goodeidae</taxon>
        <taxon>Xenoophorus</taxon>
    </lineage>
</organism>
<keyword evidence="3" id="KW-1185">Reference proteome</keyword>